<dbReference type="GO" id="GO:0032259">
    <property type="term" value="P:methylation"/>
    <property type="evidence" value="ECO:0007669"/>
    <property type="project" value="UniProtKB-KW"/>
</dbReference>
<name>A0A511T409_MYXFU</name>
<dbReference type="InterPro" id="IPR041698">
    <property type="entry name" value="Methyltransf_25"/>
</dbReference>
<sequence length="270" mass="29279">MRHALVQLLRCPRCRKGALRPEAPAPVLLFGPLRCPECRTSYPVAEGVADLVLEPPASTGLQRGLENRWVARSYERYVRPTLQRALLRQRLDADSEYLLYRSLLGTPDGPVLDLGCGTGLVARRLAREPGFPPVAGQDVSPAMLEEGMAQAREAGATVDFLRAQAPYLPFQDGALGAVLMVDSLHYVEDLGRLMLEVARALRPGGRWVASTYAPPGSVSGLLHRRAGLHPRNEATLRAAAGAAGLVRFERVALPPLLVLKAEKASAETLR</sequence>
<dbReference type="PANTHER" id="PTHR43591">
    <property type="entry name" value="METHYLTRANSFERASE"/>
    <property type="match status" value="1"/>
</dbReference>
<dbReference type="EMBL" id="BJXR01000030">
    <property type="protein sequence ID" value="GEN08657.1"/>
    <property type="molecule type" value="Genomic_DNA"/>
</dbReference>
<gene>
    <name evidence="2" type="ORF">MFU01_36940</name>
    <name evidence="3" type="ORF">SAMN05443572_108301</name>
</gene>
<dbReference type="AlphaFoldDB" id="A0A511T409"/>
<organism evidence="2 5">
    <name type="scientific">Myxococcus fulvus</name>
    <dbReference type="NCBI Taxonomy" id="33"/>
    <lineage>
        <taxon>Bacteria</taxon>
        <taxon>Pseudomonadati</taxon>
        <taxon>Myxococcota</taxon>
        <taxon>Myxococcia</taxon>
        <taxon>Myxococcales</taxon>
        <taxon>Cystobacterineae</taxon>
        <taxon>Myxococcaceae</taxon>
        <taxon>Myxococcus</taxon>
    </lineage>
</organism>
<dbReference type="EMBL" id="FOIB01000008">
    <property type="protein sequence ID" value="SEU30143.1"/>
    <property type="molecule type" value="Genomic_DNA"/>
</dbReference>
<keyword evidence="3" id="KW-0489">Methyltransferase</keyword>
<dbReference type="Pfam" id="PF13649">
    <property type="entry name" value="Methyltransf_25"/>
    <property type="match status" value="1"/>
</dbReference>
<evidence type="ECO:0000313" key="5">
    <source>
        <dbReference type="Proteomes" id="UP000321514"/>
    </source>
</evidence>
<comment type="caution">
    <text evidence="2">The sequence shown here is derived from an EMBL/GenBank/DDBJ whole genome shotgun (WGS) entry which is preliminary data.</text>
</comment>
<dbReference type="Gene3D" id="2.20.25.10">
    <property type="match status" value="1"/>
</dbReference>
<evidence type="ECO:0000313" key="3">
    <source>
        <dbReference type="EMBL" id="SEU30143.1"/>
    </source>
</evidence>
<dbReference type="STRING" id="1334629.MFUL124B02_16340"/>
<dbReference type="Proteomes" id="UP000321514">
    <property type="component" value="Unassembled WGS sequence"/>
</dbReference>
<proteinExistence type="predicted"/>
<reference evidence="3 4" key="1">
    <citation type="submission" date="2016-10" db="EMBL/GenBank/DDBJ databases">
        <authorList>
            <person name="Varghese N."/>
            <person name="Submissions S."/>
        </authorList>
    </citation>
    <scope>NUCLEOTIDE SEQUENCE [LARGE SCALE GENOMIC DNA]</scope>
    <source>
        <strain evidence="3 4">DSM 16525</strain>
    </source>
</reference>
<dbReference type="PANTHER" id="PTHR43591:SF24">
    <property type="entry name" value="2-METHOXY-6-POLYPRENYL-1,4-BENZOQUINOL METHYLASE, MITOCHONDRIAL"/>
    <property type="match status" value="1"/>
</dbReference>
<accession>A0A511T409</accession>
<dbReference type="SUPFAM" id="SSF53335">
    <property type="entry name" value="S-adenosyl-L-methionine-dependent methyltransferases"/>
    <property type="match status" value="1"/>
</dbReference>
<feature type="domain" description="Methyltransferase" evidence="1">
    <location>
        <begin position="111"/>
        <end position="205"/>
    </location>
</feature>
<dbReference type="GO" id="GO:0008168">
    <property type="term" value="F:methyltransferase activity"/>
    <property type="evidence" value="ECO:0007669"/>
    <property type="project" value="UniProtKB-KW"/>
</dbReference>
<dbReference type="SUPFAM" id="SSF158997">
    <property type="entry name" value="Trm112p-like"/>
    <property type="match status" value="1"/>
</dbReference>
<evidence type="ECO:0000313" key="2">
    <source>
        <dbReference type="EMBL" id="GEN08657.1"/>
    </source>
</evidence>
<protein>
    <submittedName>
        <fullName evidence="3">Methyltransferase domain-containing protein</fullName>
    </submittedName>
</protein>
<reference evidence="2 5" key="2">
    <citation type="submission" date="2019-07" db="EMBL/GenBank/DDBJ databases">
        <title>Whole genome shotgun sequence of Myxococcus fulvus NBRC 100333.</title>
        <authorList>
            <person name="Hosoyama A."/>
            <person name="Uohara A."/>
            <person name="Ohji S."/>
            <person name="Ichikawa N."/>
        </authorList>
    </citation>
    <scope>NUCLEOTIDE SEQUENCE [LARGE SCALE GENOMIC DNA]</scope>
    <source>
        <strain evidence="2 5">NBRC 100333</strain>
    </source>
</reference>
<keyword evidence="3" id="KW-0808">Transferase</keyword>
<evidence type="ECO:0000259" key="1">
    <source>
        <dbReference type="Pfam" id="PF13649"/>
    </source>
</evidence>
<dbReference type="RefSeq" id="WP_174816722.1">
    <property type="nucleotide sequence ID" value="NZ_BJXR01000030.1"/>
</dbReference>
<dbReference type="InterPro" id="IPR029063">
    <property type="entry name" value="SAM-dependent_MTases_sf"/>
</dbReference>
<evidence type="ECO:0000313" key="4">
    <source>
        <dbReference type="Proteomes" id="UP000183760"/>
    </source>
</evidence>
<dbReference type="Gene3D" id="3.40.50.150">
    <property type="entry name" value="Vaccinia Virus protein VP39"/>
    <property type="match status" value="1"/>
</dbReference>
<keyword evidence="4" id="KW-1185">Reference proteome</keyword>
<dbReference type="Proteomes" id="UP000183760">
    <property type="component" value="Unassembled WGS sequence"/>
</dbReference>
<dbReference type="CDD" id="cd02440">
    <property type="entry name" value="AdoMet_MTases"/>
    <property type="match status" value="1"/>
</dbReference>